<evidence type="ECO:0000256" key="1">
    <source>
        <dbReference type="SAM" id="Phobius"/>
    </source>
</evidence>
<feature type="transmembrane region" description="Helical" evidence="1">
    <location>
        <begin position="12"/>
        <end position="30"/>
    </location>
</feature>
<keyword evidence="1" id="KW-1133">Transmembrane helix</keyword>
<protein>
    <submittedName>
        <fullName evidence="2">Uncharacterized protein</fullName>
    </submittedName>
</protein>
<sequence length="181" mass="21033">MPKEWIDVADTAVKIGLGSLITGVFTYLGVKFSHKSEQNKYLLEHKVKVIEQIASEAEEYFAAWNGVIYKIGGITKKMDFDMENVDLSANQLKWIKERDKALVDSWSARQSVQSKLKLLKAENAVEKFKECSSLETQLRDMMFFDKEYPNYNQLTKYRKEAKKAQRKFQEELAETYENIPA</sequence>
<dbReference type="EMBL" id="CP011924">
    <property type="protein sequence ID" value="ATD07543.1"/>
    <property type="molecule type" value="Genomic_DNA"/>
</dbReference>
<name>A0ABN5CDG2_PSEO7</name>
<keyword evidence="3" id="KW-1185">Reference proteome</keyword>
<keyword evidence="1" id="KW-0472">Membrane</keyword>
<organism evidence="2 3">
    <name type="scientific">Pseudoalteromonas piscicida</name>
    <dbReference type="NCBI Taxonomy" id="43662"/>
    <lineage>
        <taxon>Bacteria</taxon>
        <taxon>Pseudomonadati</taxon>
        <taxon>Pseudomonadota</taxon>
        <taxon>Gammaproteobacteria</taxon>
        <taxon>Alteromonadales</taxon>
        <taxon>Pseudoalteromonadaceae</taxon>
        <taxon>Pseudoalteromonas</taxon>
    </lineage>
</organism>
<gene>
    <name evidence="2" type="ORF">PPIS_a2606</name>
</gene>
<dbReference type="Proteomes" id="UP000016521">
    <property type="component" value="Chromosome I"/>
</dbReference>
<evidence type="ECO:0000313" key="2">
    <source>
        <dbReference type="EMBL" id="ATD07543.1"/>
    </source>
</evidence>
<keyword evidence="1" id="KW-0812">Transmembrane</keyword>
<evidence type="ECO:0000313" key="3">
    <source>
        <dbReference type="Proteomes" id="UP000016521"/>
    </source>
</evidence>
<dbReference type="RefSeq" id="WP_010372406.1">
    <property type="nucleotide sequence ID" value="NZ_CP011924.1"/>
</dbReference>
<accession>A0ABN5CDG2</accession>
<reference evidence="2 3" key="1">
    <citation type="submission" date="2015-06" db="EMBL/GenBank/DDBJ databases">
        <authorList>
            <person name="Xie B.-B."/>
            <person name="Rong J.-C."/>
            <person name="Qin Q.-L."/>
            <person name="Zhang Y.-Z."/>
        </authorList>
    </citation>
    <scope>NUCLEOTIDE SEQUENCE [LARGE SCALE GENOMIC DNA]</scope>
    <source>
        <strain evidence="2 3">JCM 20779</strain>
    </source>
</reference>
<proteinExistence type="predicted"/>